<reference evidence="1" key="2">
    <citation type="journal article" date="2015" name="Fish Shellfish Immunol.">
        <title>Early steps in the European eel (Anguilla anguilla)-Vibrio vulnificus interaction in the gills: Role of the RtxA13 toxin.</title>
        <authorList>
            <person name="Callol A."/>
            <person name="Pajuelo D."/>
            <person name="Ebbesson L."/>
            <person name="Teles M."/>
            <person name="MacKenzie S."/>
            <person name="Amaro C."/>
        </authorList>
    </citation>
    <scope>NUCLEOTIDE SEQUENCE</scope>
</reference>
<evidence type="ECO:0000313" key="1">
    <source>
        <dbReference type="EMBL" id="JAH53023.1"/>
    </source>
</evidence>
<protein>
    <submittedName>
        <fullName evidence="1">Uncharacterized protein</fullName>
    </submittedName>
</protein>
<name>A0A0E9TJV7_ANGAN</name>
<organism evidence="1">
    <name type="scientific">Anguilla anguilla</name>
    <name type="common">European freshwater eel</name>
    <name type="synonym">Muraena anguilla</name>
    <dbReference type="NCBI Taxonomy" id="7936"/>
    <lineage>
        <taxon>Eukaryota</taxon>
        <taxon>Metazoa</taxon>
        <taxon>Chordata</taxon>
        <taxon>Craniata</taxon>
        <taxon>Vertebrata</taxon>
        <taxon>Euteleostomi</taxon>
        <taxon>Actinopterygii</taxon>
        <taxon>Neopterygii</taxon>
        <taxon>Teleostei</taxon>
        <taxon>Anguilliformes</taxon>
        <taxon>Anguillidae</taxon>
        <taxon>Anguilla</taxon>
    </lineage>
</organism>
<reference evidence="1" key="1">
    <citation type="submission" date="2014-11" db="EMBL/GenBank/DDBJ databases">
        <authorList>
            <person name="Amaro Gonzalez C."/>
        </authorList>
    </citation>
    <scope>NUCLEOTIDE SEQUENCE</scope>
</reference>
<accession>A0A0E9TJV7</accession>
<proteinExistence type="predicted"/>
<sequence length="53" mass="6225">MVVKWHRDPFWTLAILCIRTPWGSTIRKHNVTFHSYTGDLQLCNVDVLLFPPT</sequence>
<dbReference type="AlphaFoldDB" id="A0A0E9TJV7"/>
<dbReference type="EMBL" id="GBXM01055554">
    <property type="protein sequence ID" value="JAH53023.1"/>
    <property type="molecule type" value="Transcribed_RNA"/>
</dbReference>